<keyword evidence="6" id="KW-1185">Reference proteome</keyword>
<dbReference type="RefSeq" id="WP_345737695.1">
    <property type="nucleotide sequence ID" value="NZ_BAABIA010000007.1"/>
</dbReference>
<dbReference type="Pfam" id="PF00884">
    <property type="entry name" value="Sulfatase"/>
    <property type="match status" value="1"/>
</dbReference>
<dbReference type="PANTHER" id="PTHR45953">
    <property type="entry name" value="IDURONATE 2-SULFATASE"/>
    <property type="match status" value="1"/>
</dbReference>
<dbReference type="Proteomes" id="UP001499852">
    <property type="component" value="Unassembled WGS sequence"/>
</dbReference>
<reference evidence="6" key="1">
    <citation type="journal article" date="2019" name="Int. J. Syst. Evol. Microbiol.">
        <title>The Global Catalogue of Microorganisms (GCM) 10K type strain sequencing project: providing services to taxonomists for standard genome sequencing and annotation.</title>
        <authorList>
            <consortium name="The Broad Institute Genomics Platform"/>
            <consortium name="The Broad Institute Genome Sequencing Center for Infectious Disease"/>
            <person name="Wu L."/>
            <person name="Ma J."/>
        </authorList>
    </citation>
    <scope>NUCLEOTIDE SEQUENCE [LARGE SCALE GENOMIC DNA]</scope>
    <source>
        <strain evidence="6">JCM 18053</strain>
    </source>
</reference>
<keyword evidence="3" id="KW-0732">Signal</keyword>
<feature type="signal peptide" evidence="3">
    <location>
        <begin position="1"/>
        <end position="18"/>
    </location>
</feature>
<feature type="domain" description="Sulfatase N-terminal" evidence="4">
    <location>
        <begin position="21"/>
        <end position="337"/>
    </location>
</feature>
<organism evidence="5 6">
    <name type="scientific">Prosthecobacter algae</name>
    <dbReference type="NCBI Taxonomy" id="1144682"/>
    <lineage>
        <taxon>Bacteria</taxon>
        <taxon>Pseudomonadati</taxon>
        <taxon>Verrucomicrobiota</taxon>
        <taxon>Verrucomicrobiia</taxon>
        <taxon>Verrucomicrobiales</taxon>
        <taxon>Verrucomicrobiaceae</taxon>
        <taxon>Prosthecobacter</taxon>
    </lineage>
</organism>
<evidence type="ECO:0000256" key="1">
    <source>
        <dbReference type="ARBA" id="ARBA00022723"/>
    </source>
</evidence>
<evidence type="ECO:0000313" key="6">
    <source>
        <dbReference type="Proteomes" id="UP001499852"/>
    </source>
</evidence>
<comment type="caution">
    <text evidence="5">The sequence shown here is derived from an EMBL/GenBank/DDBJ whole genome shotgun (WGS) entry which is preliminary data.</text>
</comment>
<evidence type="ECO:0000313" key="5">
    <source>
        <dbReference type="EMBL" id="GAA5144621.1"/>
    </source>
</evidence>
<evidence type="ECO:0000256" key="3">
    <source>
        <dbReference type="SAM" id="SignalP"/>
    </source>
</evidence>
<dbReference type="SUPFAM" id="SSF53649">
    <property type="entry name" value="Alkaline phosphatase-like"/>
    <property type="match status" value="1"/>
</dbReference>
<dbReference type="Gene3D" id="3.40.720.10">
    <property type="entry name" value="Alkaline Phosphatase, subunit A"/>
    <property type="match status" value="1"/>
</dbReference>
<feature type="chain" id="PRO_5046027393" evidence="3">
    <location>
        <begin position="19"/>
        <end position="483"/>
    </location>
</feature>
<evidence type="ECO:0000259" key="4">
    <source>
        <dbReference type="Pfam" id="PF00884"/>
    </source>
</evidence>
<name>A0ABP9PEW8_9BACT</name>
<accession>A0ABP9PEW8</accession>
<keyword evidence="1" id="KW-0479">Metal-binding</keyword>
<dbReference type="InterPro" id="IPR000917">
    <property type="entry name" value="Sulfatase_N"/>
</dbReference>
<protein>
    <submittedName>
        <fullName evidence="5">Sulfatase-like hydrolase/transferase</fullName>
    </submittedName>
</protein>
<keyword evidence="2" id="KW-0378">Hydrolase</keyword>
<dbReference type="CDD" id="cd16155">
    <property type="entry name" value="sulfatase_like"/>
    <property type="match status" value="1"/>
</dbReference>
<dbReference type="EMBL" id="BAABIA010000007">
    <property type="protein sequence ID" value="GAA5144621.1"/>
    <property type="molecule type" value="Genomic_DNA"/>
</dbReference>
<evidence type="ECO:0000256" key="2">
    <source>
        <dbReference type="ARBA" id="ARBA00022801"/>
    </source>
</evidence>
<proteinExistence type="predicted"/>
<dbReference type="InterPro" id="IPR017850">
    <property type="entry name" value="Alkaline_phosphatase_core_sf"/>
</dbReference>
<dbReference type="PANTHER" id="PTHR45953:SF1">
    <property type="entry name" value="IDURONATE 2-SULFATASE"/>
    <property type="match status" value="1"/>
</dbReference>
<gene>
    <name evidence="5" type="ORF">GCM10023213_35120</name>
</gene>
<sequence length="483" mass="54426">MKTLLYLCLLLVCGLASAAQPNVLFLFADDMRSDSLAALGDPVVKTPHLDALVQRGFTFTNAYNLGGNSPAVCMPSRNMMMSGRAYTRWKDYLPAGAPEPRRGKMSPGDGPNFPLSMKAAGYETWHFGKKGNSANLIQAKFDHVHYQENDHMDREHGEPGREIIDGAIQFVSQRSDEKPFFMYLGFSNPHDPRVAAQSYRDLYVEAQMPLPKNYLPVHPFDNGEMMVRDEMISPWPRTEAEIRRTWRDYYATITGLDAQIGRLLKVLQERGLMENTIILFSADQGIAIGSHGLLGKQNLYDHSAKAPLVVAGPGIPKGKSTALVHLLDIYPTVCDLVRANPPASIDGVSFKPVILGQKKSSRESLLLTYMDKQRGLRDERYKLIRYPQTDVTQLFDLENDPLEMEDLSRRAELQERKQAMLKKLAEMQTKFGDDLPLTVAHPQPAKWKIPTPEEIKVLLPKWKMEDSLEHRAGGPPPFPFKKH</sequence>